<keyword evidence="12" id="KW-1185">Reference proteome</keyword>
<dbReference type="InterPro" id="IPR027417">
    <property type="entry name" value="P-loop_NTPase"/>
</dbReference>
<keyword evidence="4 10" id="KW-0808">Transferase</keyword>
<evidence type="ECO:0000256" key="9">
    <source>
        <dbReference type="ARBA" id="ARBA00048090"/>
    </source>
</evidence>
<sequence length="180" mass="19121">MSTAVSLHLSDPPRIVLMGVSGCGKSSVGAALSALTGVPYQDADDLHPSANVEKMRAGIALTDDDRWPWLTTCAEALAGSAGGLILGCSALKRIYRDHLRGAAGRDLAFVHLIGTREVILERMRARVNHYMPVSLLDSQFATLEPPGEDENAMAVSIDVPPAQIAAQIRSAYAWQGLQAS</sequence>
<evidence type="ECO:0000256" key="10">
    <source>
        <dbReference type="RuleBase" id="RU363066"/>
    </source>
</evidence>
<evidence type="ECO:0000256" key="5">
    <source>
        <dbReference type="ARBA" id="ARBA00022741"/>
    </source>
</evidence>
<evidence type="ECO:0000313" key="11">
    <source>
        <dbReference type="EMBL" id="AEM41189.1"/>
    </source>
</evidence>
<dbReference type="GO" id="GO:0019521">
    <property type="term" value="P:D-gluconate metabolic process"/>
    <property type="evidence" value="ECO:0007669"/>
    <property type="project" value="UniProtKB-KW"/>
</dbReference>
<comment type="pathway">
    <text evidence="1">Carbohydrate acid metabolism.</text>
</comment>
<reference evidence="11 12" key="1">
    <citation type="journal article" date="2011" name="J. Bacteriol.">
        <title>Complete genome sequence of the industrial strain Ketogulonicigenium vulgare WSH-001.</title>
        <authorList>
            <person name="Liu L."/>
            <person name="Li Y."/>
            <person name="Zhang J."/>
            <person name="Zhou Z."/>
            <person name="Liu J."/>
            <person name="Li X."/>
            <person name="Zhou J."/>
            <person name="Du G."/>
            <person name="Wang L."/>
            <person name="Chen J."/>
        </authorList>
    </citation>
    <scope>NUCLEOTIDE SEQUENCE [LARGE SCALE GENOMIC DNA]</scope>
    <source>
        <strain evidence="11 12">WSH-001</strain>
    </source>
</reference>
<keyword evidence="7 10" id="KW-0067">ATP-binding</keyword>
<dbReference type="KEGG" id="kvl:KVU_1350"/>
<dbReference type="Proteomes" id="UP000000692">
    <property type="component" value="Chromosome"/>
</dbReference>
<evidence type="ECO:0000313" key="12">
    <source>
        <dbReference type="Proteomes" id="UP000000692"/>
    </source>
</evidence>
<dbReference type="EMBL" id="CP002018">
    <property type="protein sequence ID" value="AEM41189.1"/>
    <property type="molecule type" value="Genomic_DNA"/>
</dbReference>
<dbReference type="NCBIfam" id="TIGR01313">
    <property type="entry name" value="therm_gnt_kin"/>
    <property type="match status" value="1"/>
</dbReference>
<dbReference type="HOGENOM" id="CLU_077168_4_0_5"/>
<evidence type="ECO:0000256" key="6">
    <source>
        <dbReference type="ARBA" id="ARBA00022777"/>
    </source>
</evidence>
<dbReference type="OrthoDB" id="9795716at2"/>
<evidence type="ECO:0000256" key="1">
    <source>
        <dbReference type="ARBA" id="ARBA00004761"/>
    </source>
</evidence>
<evidence type="ECO:0000256" key="8">
    <source>
        <dbReference type="ARBA" id="ARBA00023064"/>
    </source>
</evidence>
<dbReference type="PANTHER" id="PTHR43442">
    <property type="entry name" value="GLUCONOKINASE-RELATED"/>
    <property type="match status" value="1"/>
</dbReference>
<dbReference type="RefSeq" id="WP_013384659.1">
    <property type="nucleotide sequence ID" value="NC_017384.1"/>
</dbReference>
<comment type="similarity">
    <text evidence="2 10">Belongs to the gluconokinase GntK/GntV family.</text>
</comment>
<organism evidence="11 12">
    <name type="scientific">Ketogulonicigenium vulgare (strain WSH-001)</name>
    <dbReference type="NCBI Taxonomy" id="759362"/>
    <lineage>
        <taxon>Bacteria</taxon>
        <taxon>Pseudomonadati</taxon>
        <taxon>Pseudomonadota</taxon>
        <taxon>Alphaproteobacteria</taxon>
        <taxon>Rhodobacterales</taxon>
        <taxon>Roseobacteraceae</taxon>
        <taxon>Ketogulonicigenium</taxon>
    </lineage>
</organism>
<dbReference type="eggNOG" id="COG3265">
    <property type="taxonomic scope" value="Bacteria"/>
</dbReference>
<evidence type="ECO:0000256" key="3">
    <source>
        <dbReference type="ARBA" id="ARBA00012054"/>
    </source>
</evidence>
<gene>
    <name evidence="11" type="primary">idnK</name>
    <name evidence="11" type="ordered locus">KVU_1350</name>
</gene>
<dbReference type="FunFam" id="3.40.50.300:FF:000522">
    <property type="entry name" value="Gluconokinase"/>
    <property type="match status" value="1"/>
</dbReference>
<dbReference type="InterPro" id="IPR006001">
    <property type="entry name" value="Therm_gnt_kin"/>
</dbReference>
<dbReference type="AlphaFoldDB" id="F9Y8M0"/>
<keyword evidence="5 10" id="KW-0547">Nucleotide-binding</keyword>
<keyword evidence="8" id="KW-0311">Gluconate utilization</keyword>
<evidence type="ECO:0000256" key="2">
    <source>
        <dbReference type="ARBA" id="ARBA00008420"/>
    </source>
</evidence>
<name>F9Y8M0_KETVW</name>
<comment type="catalytic activity">
    <reaction evidence="9 10">
        <text>D-gluconate + ATP = 6-phospho-D-gluconate + ADP + H(+)</text>
        <dbReference type="Rhea" id="RHEA:19433"/>
        <dbReference type="ChEBI" id="CHEBI:15378"/>
        <dbReference type="ChEBI" id="CHEBI:18391"/>
        <dbReference type="ChEBI" id="CHEBI:30616"/>
        <dbReference type="ChEBI" id="CHEBI:58759"/>
        <dbReference type="ChEBI" id="CHEBI:456216"/>
        <dbReference type="EC" id="2.7.1.12"/>
    </reaction>
</comment>
<dbReference type="SUPFAM" id="SSF52540">
    <property type="entry name" value="P-loop containing nucleoside triphosphate hydrolases"/>
    <property type="match status" value="1"/>
</dbReference>
<evidence type="ECO:0000256" key="7">
    <source>
        <dbReference type="ARBA" id="ARBA00022840"/>
    </source>
</evidence>
<dbReference type="GO" id="GO:0046316">
    <property type="term" value="F:gluconokinase activity"/>
    <property type="evidence" value="ECO:0007669"/>
    <property type="project" value="UniProtKB-EC"/>
</dbReference>
<dbReference type="CDD" id="cd02021">
    <property type="entry name" value="GntK"/>
    <property type="match status" value="1"/>
</dbReference>
<dbReference type="PANTHER" id="PTHR43442:SF3">
    <property type="entry name" value="GLUCONOKINASE-RELATED"/>
    <property type="match status" value="1"/>
</dbReference>
<evidence type="ECO:0000256" key="4">
    <source>
        <dbReference type="ARBA" id="ARBA00022679"/>
    </source>
</evidence>
<dbReference type="GO" id="GO:0005737">
    <property type="term" value="C:cytoplasm"/>
    <property type="evidence" value="ECO:0007669"/>
    <property type="project" value="TreeGrafter"/>
</dbReference>
<keyword evidence="6 10" id="KW-0418">Kinase</keyword>
<protein>
    <recommendedName>
        <fullName evidence="3 10">Gluconokinase</fullName>
        <ecNumber evidence="3 10">2.7.1.12</ecNumber>
    </recommendedName>
</protein>
<dbReference type="GO" id="GO:0005524">
    <property type="term" value="F:ATP binding"/>
    <property type="evidence" value="ECO:0007669"/>
    <property type="project" value="UniProtKB-KW"/>
</dbReference>
<dbReference type="PATRIC" id="fig|759362.5.peg.1395"/>
<dbReference type="EC" id="2.7.1.12" evidence="3 10"/>
<proteinExistence type="inferred from homology"/>
<accession>F9Y8M0</accession>
<dbReference type="Gene3D" id="3.40.50.300">
    <property type="entry name" value="P-loop containing nucleotide triphosphate hydrolases"/>
    <property type="match status" value="1"/>
</dbReference>